<feature type="domain" description="TGS" evidence="7">
    <location>
        <begin position="335"/>
        <end position="396"/>
    </location>
</feature>
<dbReference type="CDD" id="cd05399">
    <property type="entry name" value="NT_Rel-Spo_like"/>
    <property type="match status" value="1"/>
</dbReference>
<dbReference type="Gene3D" id="1.10.3210.10">
    <property type="entry name" value="Hypothetical protein af1432"/>
    <property type="match status" value="1"/>
</dbReference>
<dbReference type="CDD" id="cd04876">
    <property type="entry name" value="ACT_RelA-SpoT"/>
    <property type="match status" value="1"/>
</dbReference>
<dbReference type="Pfam" id="PF13328">
    <property type="entry name" value="HD_4"/>
    <property type="match status" value="1"/>
</dbReference>
<dbReference type="PROSITE" id="PS51831">
    <property type="entry name" value="HD"/>
    <property type="match status" value="1"/>
</dbReference>
<reference evidence="8 9" key="1">
    <citation type="submission" date="2018-09" db="EMBL/GenBank/DDBJ databases">
        <title>Complete genome sequence of Euzebya sp. DY32-46 isolated from seawater of Pacific Ocean.</title>
        <authorList>
            <person name="Xu L."/>
            <person name="Wu Y.-H."/>
            <person name="Xu X.-W."/>
        </authorList>
    </citation>
    <scope>NUCLEOTIDE SEQUENCE [LARGE SCALE GENOMIC DNA]</scope>
    <source>
        <strain evidence="8 9">DY32-46</strain>
    </source>
</reference>
<dbReference type="InterPro" id="IPR043519">
    <property type="entry name" value="NT_sf"/>
</dbReference>
<dbReference type="NCBIfam" id="TIGR00691">
    <property type="entry name" value="spoT_relA"/>
    <property type="match status" value="1"/>
</dbReference>
<dbReference type="InterPro" id="IPR012676">
    <property type="entry name" value="TGS-like"/>
</dbReference>
<accession>A0A346XVZ7</accession>
<dbReference type="AlphaFoldDB" id="A0A346XVZ7"/>
<dbReference type="SUPFAM" id="SSF81301">
    <property type="entry name" value="Nucleotidyltransferase"/>
    <property type="match status" value="1"/>
</dbReference>
<dbReference type="InterPro" id="IPR003607">
    <property type="entry name" value="HD/PDEase_dom"/>
</dbReference>
<keyword evidence="8" id="KW-0808">Transferase</keyword>
<comment type="function">
    <text evidence="3">In eubacteria ppGpp (guanosine 3'-diphosphate 5'-diphosphate) is a mediator of the stringent response that coordinates a variety of cellular activities in response to changes in nutritional abundance.</text>
</comment>
<dbReference type="SUPFAM" id="SSF55021">
    <property type="entry name" value="ACT-like"/>
    <property type="match status" value="1"/>
</dbReference>
<dbReference type="InterPro" id="IPR004095">
    <property type="entry name" value="TGS"/>
</dbReference>
<comment type="catalytic activity">
    <reaction evidence="2">
        <text>GTP + ATP = guanosine 3'-diphosphate 5'-triphosphate + AMP</text>
        <dbReference type="Rhea" id="RHEA:22088"/>
        <dbReference type="ChEBI" id="CHEBI:30616"/>
        <dbReference type="ChEBI" id="CHEBI:37565"/>
        <dbReference type="ChEBI" id="CHEBI:142410"/>
        <dbReference type="ChEBI" id="CHEBI:456215"/>
        <dbReference type="EC" id="2.7.6.5"/>
    </reaction>
</comment>
<dbReference type="Proteomes" id="UP000264006">
    <property type="component" value="Chromosome"/>
</dbReference>
<dbReference type="PANTHER" id="PTHR21262:SF31">
    <property type="entry name" value="GTP PYROPHOSPHOKINASE"/>
    <property type="match status" value="1"/>
</dbReference>
<dbReference type="InterPro" id="IPR004811">
    <property type="entry name" value="RelA/Spo_fam"/>
</dbReference>
<dbReference type="Gene3D" id="3.30.460.10">
    <property type="entry name" value="Beta Polymerase, domain 2"/>
    <property type="match status" value="1"/>
</dbReference>
<dbReference type="PROSITE" id="PS51880">
    <property type="entry name" value="TGS"/>
    <property type="match status" value="1"/>
</dbReference>
<dbReference type="PANTHER" id="PTHR21262">
    <property type="entry name" value="GUANOSINE-3',5'-BIS DIPHOSPHATE 3'-PYROPHOSPHOHYDROLASE"/>
    <property type="match status" value="1"/>
</dbReference>
<dbReference type="CDD" id="cd00077">
    <property type="entry name" value="HDc"/>
    <property type="match status" value="1"/>
</dbReference>
<dbReference type="Pfam" id="PF02824">
    <property type="entry name" value="TGS"/>
    <property type="match status" value="1"/>
</dbReference>
<protein>
    <submittedName>
        <fullName evidence="8">GTP pyrophosphokinase ppGpp synthetase I</fullName>
    </submittedName>
</protein>
<dbReference type="UniPathway" id="UPA00908">
    <property type="reaction ID" value="UER00884"/>
</dbReference>
<dbReference type="GO" id="GO:0008728">
    <property type="term" value="F:GTP diphosphokinase activity"/>
    <property type="evidence" value="ECO:0007669"/>
    <property type="project" value="UniProtKB-EC"/>
</dbReference>
<dbReference type="FunFam" id="1.10.3210.10:FF:000001">
    <property type="entry name" value="GTP pyrophosphokinase RelA"/>
    <property type="match status" value="1"/>
</dbReference>
<dbReference type="InterPro" id="IPR002912">
    <property type="entry name" value="ACT_dom"/>
</dbReference>
<feature type="domain" description="HD" evidence="6">
    <location>
        <begin position="1"/>
        <end position="93"/>
    </location>
</feature>
<dbReference type="InterPro" id="IPR007685">
    <property type="entry name" value="RelA_SpoT"/>
</dbReference>
<dbReference type="PROSITE" id="PS51671">
    <property type="entry name" value="ACT"/>
    <property type="match status" value="1"/>
</dbReference>
<dbReference type="SUPFAM" id="SSF109604">
    <property type="entry name" value="HD-domain/PDEase-like"/>
    <property type="match status" value="1"/>
</dbReference>
<comment type="similarity">
    <text evidence="3">Belongs to the relA/spoT family.</text>
</comment>
<keyword evidence="9" id="KW-1185">Reference proteome</keyword>
<comment type="pathway">
    <text evidence="1">Purine metabolism; ppGpp biosynthesis; ppGpp from GTP: step 1/2.</text>
</comment>
<dbReference type="InterPro" id="IPR033655">
    <property type="entry name" value="TGS_RelA/SpoT"/>
</dbReference>
<organism evidence="8 9">
    <name type="scientific">Euzebya pacifica</name>
    <dbReference type="NCBI Taxonomy" id="1608957"/>
    <lineage>
        <taxon>Bacteria</taxon>
        <taxon>Bacillati</taxon>
        <taxon>Actinomycetota</taxon>
        <taxon>Nitriliruptoria</taxon>
        <taxon>Euzebyales</taxon>
    </lineage>
</organism>
<dbReference type="GO" id="GO:0005886">
    <property type="term" value="C:plasma membrane"/>
    <property type="evidence" value="ECO:0007669"/>
    <property type="project" value="TreeGrafter"/>
</dbReference>
<dbReference type="Pfam" id="PF19296">
    <property type="entry name" value="RelA_AH_RIS"/>
    <property type="match status" value="1"/>
</dbReference>
<keyword evidence="8" id="KW-0418">Kinase</keyword>
<sequence length="687" mass="77715">MAEILADLGADTATMCAALLHDVVEDTEWTLDDLRKEFGDATAALVDGVTKLERVAVQSKEEQQAESLRKMLLAMADDYRVLLIKLADRLHNMRTIHHMPRHKQEEKAAETLSIYAPLAHRLGMQQFKWELEDRSFQCMHPKRYDEIKAMVAERQPGRDVYIQQVLADVTERLRGVKIRAQVTGRQKHYWSIYEKMVIRGKEFDEIYDLVGIRVIVDSVKDCYAALGTLHAVWRPVPGRFKDYIAMPKFNLYQSLHTTVVGPGGKTMEVQIRTHSMHRTAEFGVAAHWRYKETNRAAGEGGGDAQWLEHMLDMESSTRDSPGEFMRGVTLDLYADEVFVFTPDGDIRQLPRGSTPVDFAYAIHTEVGHRTIGARVNDRLVPLEYELRNGETVEVLLSSSKDSGPSRDWLEFVGSSRARSKIRAWFSRERREDAIDRGREDLRKALSKSGRGWKRLIRSPELMEIAQNHNYADFDSLYRAIGDGHITAKAIAQQLGQKLAAAEAPPLPDEDEEAYSSPAVVEEAPRRSSEAVIVEGIDDVLVTLARCCTPVPRDDIMGFVTRGRGISVHRTDCPNAASLRAQDDRLVEVRWNTQTPATFRVTVDVEALDRKHLLRDITTVLGDEHVNILSANVTTKRDRIALLRFTFELADITHFDHVIRQVKRVESVYDAYRVIPRAAGGGRVPDGA</sequence>
<dbReference type="InterPro" id="IPR012675">
    <property type="entry name" value="Beta-grasp_dom_sf"/>
</dbReference>
<dbReference type="InterPro" id="IPR045600">
    <property type="entry name" value="RelA/SpoT_AH_RIS"/>
</dbReference>
<evidence type="ECO:0000256" key="1">
    <source>
        <dbReference type="ARBA" id="ARBA00004976"/>
    </source>
</evidence>
<dbReference type="InterPro" id="IPR045865">
    <property type="entry name" value="ACT-like_dom_sf"/>
</dbReference>
<evidence type="ECO:0000256" key="2">
    <source>
        <dbReference type="ARBA" id="ARBA00048244"/>
    </source>
</evidence>
<name>A0A346XVZ7_9ACTN</name>
<evidence type="ECO:0000259" key="5">
    <source>
        <dbReference type="PROSITE" id="PS51671"/>
    </source>
</evidence>
<evidence type="ECO:0000313" key="9">
    <source>
        <dbReference type="Proteomes" id="UP000264006"/>
    </source>
</evidence>
<dbReference type="Pfam" id="PF13291">
    <property type="entry name" value="ACT_4"/>
    <property type="match status" value="1"/>
</dbReference>
<evidence type="ECO:0000259" key="6">
    <source>
        <dbReference type="PROSITE" id="PS51831"/>
    </source>
</evidence>
<dbReference type="GO" id="GO:0016301">
    <property type="term" value="F:kinase activity"/>
    <property type="evidence" value="ECO:0007669"/>
    <property type="project" value="UniProtKB-KW"/>
</dbReference>
<dbReference type="Gene3D" id="3.30.70.260">
    <property type="match status" value="1"/>
</dbReference>
<evidence type="ECO:0000256" key="4">
    <source>
        <dbReference type="SAM" id="MobiDB-lite"/>
    </source>
</evidence>
<dbReference type="InterPro" id="IPR006674">
    <property type="entry name" value="HD_domain"/>
</dbReference>
<dbReference type="GO" id="GO:0015970">
    <property type="term" value="P:guanosine tetraphosphate biosynthetic process"/>
    <property type="evidence" value="ECO:0007669"/>
    <property type="project" value="UniProtKB-UniPathway"/>
</dbReference>
<evidence type="ECO:0000313" key="8">
    <source>
        <dbReference type="EMBL" id="AXV06394.1"/>
    </source>
</evidence>
<dbReference type="CDD" id="cd01668">
    <property type="entry name" value="TGS_RSH"/>
    <property type="match status" value="1"/>
</dbReference>
<dbReference type="SUPFAM" id="SSF81271">
    <property type="entry name" value="TGS-like"/>
    <property type="match status" value="1"/>
</dbReference>
<dbReference type="Gene3D" id="3.10.20.30">
    <property type="match status" value="1"/>
</dbReference>
<feature type="region of interest" description="Disordered" evidence="4">
    <location>
        <begin position="501"/>
        <end position="520"/>
    </location>
</feature>
<gene>
    <name evidence="8" type="ORF">DVS28_a1703</name>
</gene>
<proteinExistence type="inferred from homology"/>
<dbReference type="FunFam" id="3.10.20.30:FF:000002">
    <property type="entry name" value="GTP pyrophosphokinase (RelA/SpoT)"/>
    <property type="match status" value="1"/>
</dbReference>
<evidence type="ECO:0000256" key="3">
    <source>
        <dbReference type="RuleBase" id="RU003847"/>
    </source>
</evidence>
<evidence type="ECO:0000259" key="7">
    <source>
        <dbReference type="PROSITE" id="PS51880"/>
    </source>
</evidence>
<dbReference type="KEGG" id="euz:DVS28_a1703"/>
<dbReference type="FunFam" id="3.30.460.10:FF:000001">
    <property type="entry name" value="GTP pyrophosphokinase RelA"/>
    <property type="match status" value="1"/>
</dbReference>
<dbReference type="EMBL" id="CP031165">
    <property type="protein sequence ID" value="AXV06394.1"/>
    <property type="molecule type" value="Genomic_DNA"/>
</dbReference>
<dbReference type="SMART" id="SM00954">
    <property type="entry name" value="RelA_SpoT"/>
    <property type="match status" value="1"/>
</dbReference>
<dbReference type="Pfam" id="PF04607">
    <property type="entry name" value="RelA_SpoT"/>
    <property type="match status" value="1"/>
</dbReference>
<feature type="domain" description="ACT" evidence="5">
    <location>
        <begin position="601"/>
        <end position="675"/>
    </location>
</feature>